<organism evidence="2">
    <name type="scientific">marine sediment metagenome</name>
    <dbReference type="NCBI Taxonomy" id="412755"/>
    <lineage>
        <taxon>unclassified sequences</taxon>
        <taxon>metagenomes</taxon>
        <taxon>ecological metagenomes</taxon>
    </lineage>
</organism>
<sequence length="507" mass="57246">MTDLKAKLILQYELEMEVDFYLNDEGKNVVLKSGIVKIRRKMNIQIDHELVHVSDDNKCCIIKCTGTAKIFSQQDPFTKSIRTVDFGEVSPQNNSYEFPVAVAKKRAEGRVVLDLAGFTETGWMTEDEPSTSFEPTKKPSKDMVDNLEQKIEEKRSSGKKGTKAKKIEKEVIPKDIPDNAIVVDGIIHILEGEVDGRWIIYKVIDGKKEMTTCDDEKTFNKLVDLLKKKEDKIQGVTPPVEKNVKEPKSEAKKKPRTKTNAEKDVKPETIFPGSDHSSENMTDPEPETKEKPSLSNELIIVGKTRYALIGKQKDGKYLIAGKRGQSPIVEMYEDESAYNKRVDTLRESIDPEEPSTKEEEPEKKIEKIINGDVVYELWGKQDDGTYLIFGKKGKVPISARYDNKKEYNTHVAKLREEATPAPVVEEGPKEVSLEQEFADHFREKEEPVSDVDGVVETTLSATEMNADKVNVPKKITEKDSEPESKEGDQLDIDISPIADLTKNVIKL</sequence>
<proteinExistence type="predicted"/>
<reference evidence="2" key="1">
    <citation type="journal article" date="2015" name="Nature">
        <title>Complex archaea that bridge the gap between prokaryotes and eukaryotes.</title>
        <authorList>
            <person name="Spang A."/>
            <person name="Saw J.H."/>
            <person name="Jorgensen S.L."/>
            <person name="Zaremba-Niedzwiedzka K."/>
            <person name="Martijn J."/>
            <person name="Lind A.E."/>
            <person name="van Eijk R."/>
            <person name="Schleper C."/>
            <person name="Guy L."/>
            <person name="Ettema T.J."/>
        </authorList>
    </citation>
    <scope>NUCLEOTIDE SEQUENCE</scope>
</reference>
<evidence type="ECO:0000256" key="1">
    <source>
        <dbReference type="SAM" id="MobiDB-lite"/>
    </source>
</evidence>
<name>A0A0F9TEQ5_9ZZZZ</name>
<feature type="compositionally biased region" description="Basic and acidic residues" evidence="1">
    <location>
        <begin position="242"/>
        <end position="252"/>
    </location>
</feature>
<evidence type="ECO:0000313" key="2">
    <source>
        <dbReference type="EMBL" id="KKN79690.1"/>
    </source>
</evidence>
<feature type="compositionally biased region" description="Basic and acidic residues" evidence="1">
    <location>
        <begin position="474"/>
        <end position="488"/>
    </location>
</feature>
<gene>
    <name evidence="2" type="ORF">LCGC14_0337120</name>
</gene>
<protein>
    <submittedName>
        <fullName evidence="2">Uncharacterized protein</fullName>
    </submittedName>
</protein>
<dbReference type="EMBL" id="LAZR01000243">
    <property type="protein sequence ID" value="KKN79690.1"/>
    <property type="molecule type" value="Genomic_DNA"/>
</dbReference>
<feature type="region of interest" description="Disordered" evidence="1">
    <location>
        <begin position="234"/>
        <end position="294"/>
    </location>
</feature>
<accession>A0A0F9TEQ5</accession>
<feature type="region of interest" description="Disordered" evidence="1">
    <location>
        <begin position="458"/>
        <end position="491"/>
    </location>
</feature>
<dbReference type="AlphaFoldDB" id="A0A0F9TEQ5"/>
<feature type="region of interest" description="Disordered" evidence="1">
    <location>
        <begin position="342"/>
        <end position="363"/>
    </location>
</feature>
<comment type="caution">
    <text evidence="2">The sequence shown here is derived from an EMBL/GenBank/DDBJ whole genome shotgun (WGS) entry which is preliminary data.</text>
</comment>